<name>W2T1C3_NECAM</name>
<dbReference type="GO" id="GO:0006508">
    <property type="term" value="P:proteolysis"/>
    <property type="evidence" value="ECO:0007669"/>
    <property type="project" value="InterPro"/>
</dbReference>
<feature type="coiled-coil region" evidence="2">
    <location>
        <begin position="369"/>
        <end position="396"/>
    </location>
</feature>
<evidence type="ECO:0000256" key="1">
    <source>
        <dbReference type="ARBA" id="ARBA00022801"/>
    </source>
</evidence>
<accession>W2T1C3</accession>
<dbReference type="EMBL" id="KI660302">
    <property type="protein sequence ID" value="ETN75359.1"/>
    <property type="molecule type" value="Genomic_DNA"/>
</dbReference>
<feature type="domain" description="Peptidase A2" evidence="4">
    <location>
        <begin position="107"/>
        <end position="122"/>
    </location>
</feature>
<feature type="region of interest" description="Disordered" evidence="3">
    <location>
        <begin position="1"/>
        <end position="53"/>
    </location>
</feature>
<dbReference type="OrthoDB" id="5875301at2759"/>
<evidence type="ECO:0000313" key="6">
    <source>
        <dbReference type="Proteomes" id="UP000053676"/>
    </source>
</evidence>
<dbReference type="PROSITE" id="PS50175">
    <property type="entry name" value="ASP_PROT_RETROV"/>
    <property type="match status" value="1"/>
</dbReference>
<reference evidence="6" key="1">
    <citation type="journal article" date="2014" name="Nat. Genet.">
        <title>Genome of the human hookworm Necator americanus.</title>
        <authorList>
            <person name="Tang Y.T."/>
            <person name="Gao X."/>
            <person name="Rosa B.A."/>
            <person name="Abubucker S."/>
            <person name="Hallsworth-Pepin K."/>
            <person name="Martin J."/>
            <person name="Tyagi R."/>
            <person name="Heizer E."/>
            <person name="Zhang X."/>
            <person name="Bhonagiri-Palsikar V."/>
            <person name="Minx P."/>
            <person name="Warren W.C."/>
            <person name="Wang Q."/>
            <person name="Zhan B."/>
            <person name="Hotez P.J."/>
            <person name="Sternberg P.W."/>
            <person name="Dougall A."/>
            <person name="Gaze S.T."/>
            <person name="Mulvenna J."/>
            <person name="Sotillo J."/>
            <person name="Ranganathan S."/>
            <person name="Rabelo E.M."/>
            <person name="Wilson R.K."/>
            <person name="Felgner P.L."/>
            <person name="Bethony J."/>
            <person name="Hawdon J.M."/>
            <person name="Gasser R.B."/>
            <person name="Loukas A."/>
            <person name="Mitreva M."/>
        </authorList>
    </citation>
    <scope>NUCLEOTIDE SEQUENCE [LARGE SCALE GENOMIC DNA]</scope>
</reference>
<dbReference type="AlphaFoldDB" id="W2T1C3"/>
<dbReference type="InterPro" id="IPR001995">
    <property type="entry name" value="Peptidase_A2_cat"/>
</dbReference>
<dbReference type="InterPro" id="IPR001969">
    <property type="entry name" value="Aspartic_peptidase_AS"/>
</dbReference>
<dbReference type="Pfam" id="PF05585">
    <property type="entry name" value="DUF1758"/>
    <property type="match status" value="1"/>
</dbReference>
<feature type="compositionally biased region" description="Polar residues" evidence="3">
    <location>
        <begin position="532"/>
        <end position="545"/>
    </location>
</feature>
<dbReference type="Proteomes" id="UP000053676">
    <property type="component" value="Unassembled WGS sequence"/>
</dbReference>
<evidence type="ECO:0000256" key="3">
    <source>
        <dbReference type="SAM" id="MobiDB-lite"/>
    </source>
</evidence>
<evidence type="ECO:0000259" key="4">
    <source>
        <dbReference type="PROSITE" id="PS50175"/>
    </source>
</evidence>
<proteinExistence type="predicted"/>
<dbReference type="Gene3D" id="2.40.70.10">
    <property type="entry name" value="Acid Proteases"/>
    <property type="match status" value="1"/>
</dbReference>
<dbReference type="InterPro" id="IPR021109">
    <property type="entry name" value="Peptidase_aspartic_dom_sf"/>
</dbReference>
<feature type="coiled-coil region" evidence="2">
    <location>
        <begin position="592"/>
        <end position="619"/>
    </location>
</feature>
<gene>
    <name evidence="5" type="ORF">NECAME_12435</name>
</gene>
<dbReference type="PANTHER" id="PTHR47331">
    <property type="entry name" value="PHD-TYPE DOMAIN-CONTAINING PROTEIN"/>
    <property type="match status" value="1"/>
</dbReference>
<sequence>MCEDKKHHFSTCPKRISKDNATAQQKRDGPAGIPPTNKRGKQDKGKTPQRQNCAVTSDTQILPEADDRETPLLCVSNTELTSRQNKVLLLTGLAKVRNKKSGNLQDIEILLDTGADRSFIQEQLADDLELPITNKVDLSVYTFGDKSPKRQKYDITPLRIWDALGDSHTFHLCKTDVITEKAKQVQLTSENVEYLQKKNIKLSKKEHTSVNPQVLLVCDQLWPLLSTTNPQHILPSGLMMIPSKLRYLLSGRQERSSEKKYSLRKSGNFHSARISALDAEEVEEWDRYWSLESSEKYAGKKCEEKAQVNAEIMQYFNNTIEKRHDGYYVRLPFKKNCDTLPTNKTLAYRRLISVWNMLKSNEDLLHQYHKVFQEQLEKEMDELRRVKRELKRLRTAIPPLPTPDTLYDDMVDDCRNIMRTIETLDELRSDIEYFYNSNLRYGELEREAQILELKAEICKLKLQSLRQHLRLLFSVVPILIATKTICLNMERGQKESLNVRILETVQFISATVADIKEQMERVGANQVHDEAQPTTSSSTLEDNFSQTVESCQMATNEKDRGESSEQAKIASNAEYMEAVEMEYEKAREDPKEAAIRAEIKSLETELTNVQKRLRELARKRTCRQREYEAGVYRTEERKMRCVFCGEKGLHYSDSCSKMRTGAERRSVLRKCGRCFNCLELHCEGGYQCVKYRIPCFHCKERGHHSATCELPEASVQTGVEKLQCELAIDDIFRRLRQLRKMDSEKS</sequence>
<dbReference type="KEGG" id="nai:NECAME_12435"/>
<dbReference type="PROSITE" id="PS00141">
    <property type="entry name" value="ASP_PROTEASE"/>
    <property type="match status" value="1"/>
</dbReference>
<dbReference type="GO" id="GO:0004190">
    <property type="term" value="F:aspartic-type endopeptidase activity"/>
    <property type="evidence" value="ECO:0007669"/>
    <property type="project" value="InterPro"/>
</dbReference>
<organism evidence="5 6">
    <name type="scientific">Necator americanus</name>
    <name type="common">Human hookworm</name>
    <dbReference type="NCBI Taxonomy" id="51031"/>
    <lineage>
        <taxon>Eukaryota</taxon>
        <taxon>Metazoa</taxon>
        <taxon>Ecdysozoa</taxon>
        <taxon>Nematoda</taxon>
        <taxon>Chromadorea</taxon>
        <taxon>Rhabditida</taxon>
        <taxon>Rhabditina</taxon>
        <taxon>Rhabditomorpha</taxon>
        <taxon>Strongyloidea</taxon>
        <taxon>Ancylostomatidae</taxon>
        <taxon>Bunostominae</taxon>
        <taxon>Necator</taxon>
    </lineage>
</organism>
<keyword evidence="6" id="KW-1185">Reference proteome</keyword>
<keyword evidence="2" id="KW-0175">Coiled coil</keyword>
<keyword evidence="1" id="KW-0378">Hydrolase</keyword>
<feature type="region of interest" description="Disordered" evidence="3">
    <location>
        <begin position="523"/>
        <end position="545"/>
    </location>
</feature>
<dbReference type="OMA" id="CMICASA"/>
<protein>
    <submittedName>
        <fullName evidence="5">Tas retrotransposon peptidase A16</fullName>
    </submittedName>
</protein>
<dbReference type="InterPro" id="IPR008737">
    <property type="entry name" value="DUF1758"/>
</dbReference>
<dbReference type="PANTHER" id="PTHR47331:SF5">
    <property type="entry name" value="RIBONUCLEASE H"/>
    <property type="match status" value="1"/>
</dbReference>
<evidence type="ECO:0000313" key="5">
    <source>
        <dbReference type="EMBL" id="ETN75359.1"/>
    </source>
</evidence>
<evidence type="ECO:0000256" key="2">
    <source>
        <dbReference type="SAM" id="Coils"/>
    </source>
</evidence>